<gene>
    <name evidence="1" type="ORF">DXX92_13770</name>
</gene>
<sequence>MLGDILAGFQLLDRFKKHFAKKDDTDIEVKSIASRIVTAFESHGVSRNQIPELFNDELDYYSCSSDKELLKRLTPQMVQKTAEMFGINKDWIEGSSNEVYEMHDFYKTPELFESYLKKYLHKKAKDKNIYAYALSSTNRGLFRCNNALIVIAEPICSLNGRNVFKYHLIGGWVFDYWKSRVYFAAICALLFKYEIFVIGRYVEPKWLQRVFEEGELLNYNFSDREGAPDFPSKGSFIVEEFINMPSSLIEGMDEEDGRAIPLAYQLWLALSDMGYMRVFPESKLEHHSIRNGFEQALIKAENNQTL</sequence>
<dbReference type="EMBL" id="QUOV01000001">
    <property type="protein sequence ID" value="REL36299.1"/>
    <property type="molecule type" value="Genomic_DNA"/>
</dbReference>
<name>A0A3E0UHE3_9GAMM</name>
<reference evidence="1 2" key="1">
    <citation type="submission" date="2018-08" db="EMBL/GenBank/DDBJ databases">
        <title>Thalassotalea euphylliae genome.</title>
        <authorList>
            <person name="Summers S."/>
            <person name="Rice S.A."/>
            <person name="Freckelton M.L."/>
            <person name="Nedved B.T."/>
            <person name="Hadfield M.G."/>
        </authorList>
    </citation>
    <scope>NUCLEOTIDE SEQUENCE [LARGE SCALE GENOMIC DNA]</scope>
    <source>
        <strain evidence="1 2">H2</strain>
    </source>
</reference>
<evidence type="ECO:0000313" key="1">
    <source>
        <dbReference type="EMBL" id="REL36299.1"/>
    </source>
</evidence>
<dbReference type="Proteomes" id="UP000256999">
    <property type="component" value="Unassembled WGS sequence"/>
</dbReference>
<comment type="caution">
    <text evidence="1">The sequence shown here is derived from an EMBL/GenBank/DDBJ whole genome shotgun (WGS) entry which is preliminary data.</text>
</comment>
<dbReference type="AlphaFoldDB" id="A0A3E0UHE3"/>
<dbReference type="OrthoDB" id="7057732at2"/>
<evidence type="ECO:0000313" key="2">
    <source>
        <dbReference type="Proteomes" id="UP000256999"/>
    </source>
</evidence>
<accession>A0A3E0UHE3</accession>
<dbReference type="RefSeq" id="WP_116000967.1">
    <property type="nucleotide sequence ID" value="NZ_QUOV01000001.1"/>
</dbReference>
<proteinExistence type="predicted"/>
<protein>
    <submittedName>
        <fullName evidence="1">Uncharacterized protein</fullName>
    </submittedName>
</protein>
<organism evidence="1 2">
    <name type="scientific">Thalassotalea euphylliae</name>
    <dbReference type="NCBI Taxonomy" id="1655234"/>
    <lineage>
        <taxon>Bacteria</taxon>
        <taxon>Pseudomonadati</taxon>
        <taxon>Pseudomonadota</taxon>
        <taxon>Gammaproteobacteria</taxon>
        <taxon>Alteromonadales</taxon>
        <taxon>Colwelliaceae</taxon>
        <taxon>Thalassotalea</taxon>
    </lineage>
</organism>